<protein>
    <submittedName>
        <fullName evidence="1">Uncharacterized protein</fullName>
    </submittedName>
</protein>
<accession>A0A0E9QLS2</accession>
<reference evidence="1" key="1">
    <citation type="submission" date="2014-11" db="EMBL/GenBank/DDBJ databases">
        <authorList>
            <person name="Amaro Gonzalez C."/>
        </authorList>
    </citation>
    <scope>NUCLEOTIDE SEQUENCE</scope>
</reference>
<proteinExistence type="predicted"/>
<dbReference type="AlphaFoldDB" id="A0A0E9QLS2"/>
<reference evidence="1" key="2">
    <citation type="journal article" date="2015" name="Fish Shellfish Immunol.">
        <title>Early steps in the European eel (Anguilla anguilla)-Vibrio vulnificus interaction in the gills: Role of the RtxA13 toxin.</title>
        <authorList>
            <person name="Callol A."/>
            <person name="Pajuelo D."/>
            <person name="Ebbesson L."/>
            <person name="Teles M."/>
            <person name="MacKenzie S."/>
            <person name="Amaro C."/>
        </authorList>
    </citation>
    <scope>NUCLEOTIDE SEQUENCE</scope>
</reference>
<evidence type="ECO:0000313" key="1">
    <source>
        <dbReference type="EMBL" id="JAH17023.1"/>
    </source>
</evidence>
<dbReference type="EMBL" id="GBXM01091554">
    <property type="protein sequence ID" value="JAH17023.1"/>
    <property type="molecule type" value="Transcribed_RNA"/>
</dbReference>
<name>A0A0E9QLS2_ANGAN</name>
<organism evidence="1">
    <name type="scientific">Anguilla anguilla</name>
    <name type="common">European freshwater eel</name>
    <name type="synonym">Muraena anguilla</name>
    <dbReference type="NCBI Taxonomy" id="7936"/>
    <lineage>
        <taxon>Eukaryota</taxon>
        <taxon>Metazoa</taxon>
        <taxon>Chordata</taxon>
        <taxon>Craniata</taxon>
        <taxon>Vertebrata</taxon>
        <taxon>Euteleostomi</taxon>
        <taxon>Actinopterygii</taxon>
        <taxon>Neopterygii</taxon>
        <taxon>Teleostei</taxon>
        <taxon>Anguilliformes</taxon>
        <taxon>Anguillidae</taxon>
        <taxon>Anguilla</taxon>
    </lineage>
</organism>
<sequence>MPMSWTLVKSGYEGGLDCVYAHELDSVERTGTYPRAWLPLRPRRALWSYISLDEKERVRD</sequence>